<dbReference type="EMBL" id="GBRH01166613">
    <property type="protein sequence ID" value="JAE31283.1"/>
    <property type="molecule type" value="Transcribed_RNA"/>
</dbReference>
<proteinExistence type="predicted"/>
<accession>A0A0A9HED5</accession>
<name>A0A0A9HED5_ARUDO</name>
<evidence type="ECO:0000313" key="1">
    <source>
        <dbReference type="EMBL" id="JAE31283.1"/>
    </source>
</evidence>
<keyword evidence="1" id="KW-0378">Hydrolase</keyword>
<sequence>MPWSMSAINGEPFLFAIALSTSVIPRPYTVPAIEHLMNSMELQVNVPVLSVRIVST</sequence>
<reference evidence="1" key="2">
    <citation type="journal article" date="2015" name="Data Brief">
        <title>Shoot transcriptome of the giant reed, Arundo donax.</title>
        <authorList>
            <person name="Barrero R.A."/>
            <person name="Guerrero F.D."/>
            <person name="Moolhuijzen P."/>
            <person name="Goolsby J.A."/>
            <person name="Tidwell J."/>
            <person name="Bellgard S.E."/>
            <person name="Bellgard M.I."/>
        </authorList>
    </citation>
    <scope>NUCLEOTIDE SEQUENCE</scope>
    <source>
        <tissue evidence="1">Shoot tissue taken approximately 20 cm above the soil surface</tissue>
    </source>
</reference>
<dbReference type="GO" id="GO:0016787">
    <property type="term" value="F:hydrolase activity"/>
    <property type="evidence" value="ECO:0007669"/>
    <property type="project" value="UniProtKB-KW"/>
</dbReference>
<organism evidence="1">
    <name type="scientific">Arundo donax</name>
    <name type="common">Giant reed</name>
    <name type="synonym">Donax arundinaceus</name>
    <dbReference type="NCBI Taxonomy" id="35708"/>
    <lineage>
        <taxon>Eukaryota</taxon>
        <taxon>Viridiplantae</taxon>
        <taxon>Streptophyta</taxon>
        <taxon>Embryophyta</taxon>
        <taxon>Tracheophyta</taxon>
        <taxon>Spermatophyta</taxon>
        <taxon>Magnoliopsida</taxon>
        <taxon>Liliopsida</taxon>
        <taxon>Poales</taxon>
        <taxon>Poaceae</taxon>
        <taxon>PACMAD clade</taxon>
        <taxon>Arundinoideae</taxon>
        <taxon>Arundineae</taxon>
        <taxon>Arundo</taxon>
    </lineage>
</organism>
<reference evidence="1" key="1">
    <citation type="submission" date="2014-09" db="EMBL/GenBank/DDBJ databases">
        <authorList>
            <person name="Magalhaes I.L.F."/>
            <person name="Oliveira U."/>
            <person name="Santos F.R."/>
            <person name="Vidigal T.H.D.A."/>
            <person name="Brescovit A.D."/>
            <person name="Santos A.J."/>
        </authorList>
    </citation>
    <scope>NUCLEOTIDE SEQUENCE</scope>
    <source>
        <tissue evidence="1">Shoot tissue taken approximately 20 cm above the soil surface</tissue>
    </source>
</reference>
<dbReference type="AlphaFoldDB" id="A0A0A9HED5"/>
<protein>
    <submittedName>
        <fullName evidence="1">Haloacid dehalogenase-like hydrolase family protein</fullName>
    </submittedName>
</protein>